<gene>
    <name evidence="1" type="ORF">RO1_13530</name>
</gene>
<dbReference type="EMBL" id="FP929050">
    <property type="protein sequence ID" value="CBL11982.1"/>
    <property type="molecule type" value="Genomic_DNA"/>
</dbReference>
<dbReference type="HOGENOM" id="CLU_3421178_0_0_9"/>
<dbReference type="KEGG" id="rix:RO1_13530"/>
<dbReference type="AlphaFoldDB" id="D4KX92"/>
<accession>D4KX92</accession>
<reference evidence="1 2" key="1">
    <citation type="submission" date="2010-03" db="EMBL/GenBank/DDBJ databases">
        <title>The genome sequence of Roseburia intestinalis XB6B4.</title>
        <authorList>
            <consortium name="metaHIT consortium -- http://www.metahit.eu/"/>
            <person name="Pajon A."/>
            <person name="Turner K."/>
            <person name="Parkhill J."/>
            <person name="Bernalier A."/>
        </authorList>
    </citation>
    <scope>NUCLEOTIDE SEQUENCE [LARGE SCALE GENOMIC DNA]</scope>
    <source>
        <strain evidence="1 2">XB6B4</strain>
    </source>
</reference>
<protein>
    <submittedName>
        <fullName evidence="1">Uncharacterized protein</fullName>
    </submittedName>
</protein>
<reference evidence="1 2" key="2">
    <citation type="submission" date="2010-03" db="EMBL/GenBank/DDBJ databases">
        <authorList>
            <person name="Pajon A."/>
        </authorList>
    </citation>
    <scope>NUCLEOTIDE SEQUENCE [LARGE SCALE GENOMIC DNA]</scope>
    <source>
        <strain evidence="1 2">XB6B4</strain>
    </source>
</reference>
<dbReference type="Proteomes" id="UP000008953">
    <property type="component" value="Chromosome"/>
</dbReference>
<sequence length="24" mass="3100">MMDIYNRMFVQNSICYFRNIRQKK</sequence>
<organism evidence="1 2">
    <name type="scientific">Roseburia intestinalis XB6B4</name>
    <dbReference type="NCBI Taxonomy" id="718255"/>
    <lineage>
        <taxon>Bacteria</taxon>
        <taxon>Bacillati</taxon>
        <taxon>Bacillota</taxon>
        <taxon>Clostridia</taxon>
        <taxon>Lachnospirales</taxon>
        <taxon>Lachnospiraceae</taxon>
        <taxon>Roseburia</taxon>
    </lineage>
</organism>
<name>D4KX92_9FIRM</name>
<evidence type="ECO:0000313" key="1">
    <source>
        <dbReference type="EMBL" id="CBL11982.1"/>
    </source>
</evidence>
<evidence type="ECO:0000313" key="2">
    <source>
        <dbReference type="Proteomes" id="UP000008953"/>
    </source>
</evidence>
<proteinExistence type="predicted"/>